<dbReference type="AlphaFoldDB" id="A0A6A0BEN3"/>
<organism evidence="1 2">
    <name type="scientific">Pseudolactococcus hodotermopsidis</name>
    <dbReference type="NCBI Taxonomy" id="2709157"/>
    <lineage>
        <taxon>Bacteria</taxon>
        <taxon>Bacillati</taxon>
        <taxon>Bacillota</taxon>
        <taxon>Bacilli</taxon>
        <taxon>Lactobacillales</taxon>
        <taxon>Streptococcaceae</taxon>
        <taxon>Pseudolactococcus</taxon>
    </lineage>
</organism>
<protein>
    <submittedName>
        <fullName evidence="1">Uncharacterized protein</fullName>
    </submittedName>
</protein>
<comment type="caution">
    <text evidence="1">The sequence shown here is derived from an EMBL/GenBank/DDBJ whole genome shotgun (WGS) entry which is preliminary data.</text>
</comment>
<dbReference type="EMBL" id="BLLI01000039">
    <property type="protein sequence ID" value="GFH42788.1"/>
    <property type="molecule type" value="Genomic_DNA"/>
</dbReference>
<keyword evidence="2" id="KW-1185">Reference proteome</keyword>
<gene>
    <name evidence="1" type="primary">ydgG</name>
    <name evidence="1" type="ORF">Hs30E_13390</name>
</gene>
<evidence type="ECO:0000313" key="1">
    <source>
        <dbReference type="EMBL" id="GFH42788.1"/>
    </source>
</evidence>
<reference evidence="1 2" key="1">
    <citation type="submission" date="2020-02" db="EMBL/GenBank/DDBJ databases">
        <title>Draft genome sequence of Lactococcus sp. Hs30E4-3.</title>
        <authorList>
            <person name="Noda S."/>
            <person name="Yuki M."/>
            <person name="Ohkuma M."/>
        </authorList>
    </citation>
    <scope>NUCLEOTIDE SEQUENCE [LARGE SCALE GENOMIC DNA]</scope>
    <source>
        <strain evidence="1 2">Hs30E4-3</strain>
    </source>
</reference>
<proteinExistence type="predicted"/>
<name>A0A6A0BEN3_9LACT</name>
<sequence length="193" mass="22736">MGLTKETLRNSGKTMIYEIQHYFTPFGDEFSDFNLQIYDWFLNPVLTPTAVKAIRDSYQLDKNVTTYNAVFDRIYKATLDFLTVNIAGRHTGRKFLLALQHEMSGKTPLDYNNKILYKILCDLHFDSHDFIKNRYFAKKSLMRSQRNFHSDNLTTLPTSLIYYENEALRIDQLAQNQLFSYLHHIENNKTAEN</sequence>
<dbReference type="Proteomes" id="UP000480303">
    <property type="component" value="Unassembled WGS sequence"/>
</dbReference>
<accession>A0A6A0BEN3</accession>
<dbReference type="Pfam" id="PF13743">
    <property type="entry name" value="Thioredoxin_5"/>
    <property type="match status" value="1"/>
</dbReference>
<dbReference type="RefSeq" id="WP_172209101.1">
    <property type="nucleotide sequence ID" value="NZ_BLLI01000039.1"/>
</dbReference>
<evidence type="ECO:0000313" key="2">
    <source>
        <dbReference type="Proteomes" id="UP000480303"/>
    </source>
</evidence>